<name>A0A3M7RJE2_BRAPC</name>
<keyword evidence="1" id="KW-0812">Transmembrane</keyword>
<dbReference type="Proteomes" id="UP000276133">
    <property type="component" value="Unassembled WGS sequence"/>
</dbReference>
<evidence type="ECO:0000256" key="1">
    <source>
        <dbReference type="SAM" id="Phobius"/>
    </source>
</evidence>
<evidence type="ECO:0000313" key="2">
    <source>
        <dbReference type="EMBL" id="RNA23661.1"/>
    </source>
</evidence>
<feature type="transmembrane region" description="Helical" evidence="1">
    <location>
        <begin position="76"/>
        <end position="99"/>
    </location>
</feature>
<protein>
    <submittedName>
        <fullName evidence="2">Uncharacterized protein</fullName>
    </submittedName>
</protein>
<gene>
    <name evidence="2" type="ORF">BpHYR1_004953</name>
</gene>
<comment type="caution">
    <text evidence="2">The sequence shown here is derived from an EMBL/GenBank/DDBJ whole genome shotgun (WGS) entry which is preliminary data.</text>
</comment>
<sequence length="312" mass="35656">MKPEVLPDYNSSYTNTSNIENGLFSQPELDQQLKNIISLIQVGLIDPKENPIIIGTPKDDDSEKQSKLSLCDKLKIIGILVFLIIVTVVVTLCIIYMFVPFFARKNRNNSFDVPSKKSLEISSTCQYLDFQDEIFTSYFGLLQISSKNLNRTRECLGLLIYPNKLAVFSDCLWKFDVDFAFDKIYDKYSFGIFLGLKKYSQTIESLERYDVFKIVPMNLSPNSEMIEVEFTASFNSRYSCYSNSDGSDRTSEDLMCVRALKINDTVMIEKNLEKNANKCSNLNLKNGAILNSWLAFVPNADKKYQFIDLNGN</sequence>
<accession>A0A3M7RJE2</accession>
<organism evidence="2 3">
    <name type="scientific">Brachionus plicatilis</name>
    <name type="common">Marine rotifer</name>
    <name type="synonym">Brachionus muelleri</name>
    <dbReference type="NCBI Taxonomy" id="10195"/>
    <lineage>
        <taxon>Eukaryota</taxon>
        <taxon>Metazoa</taxon>
        <taxon>Spiralia</taxon>
        <taxon>Gnathifera</taxon>
        <taxon>Rotifera</taxon>
        <taxon>Eurotatoria</taxon>
        <taxon>Monogononta</taxon>
        <taxon>Pseudotrocha</taxon>
        <taxon>Ploima</taxon>
        <taxon>Brachionidae</taxon>
        <taxon>Brachionus</taxon>
    </lineage>
</organism>
<dbReference type="OrthoDB" id="10197656at2759"/>
<proteinExistence type="predicted"/>
<keyword evidence="1" id="KW-1133">Transmembrane helix</keyword>
<dbReference type="AlphaFoldDB" id="A0A3M7RJE2"/>
<keyword evidence="1" id="KW-0472">Membrane</keyword>
<keyword evidence="3" id="KW-1185">Reference proteome</keyword>
<evidence type="ECO:0000313" key="3">
    <source>
        <dbReference type="Proteomes" id="UP000276133"/>
    </source>
</evidence>
<reference evidence="2 3" key="1">
    <citation type="journal article" date="2018" name="Sci. Rep.">
        <title>Genomic signatures of local adaptation to the degree of environmental predictability in rotifers.</title>
        <authorList>
            <person name="Franch-Gras L."/>
            <person name="Hahn C."/>
            <person name="Garcia-Roger E.M."/>
            <person name="Carmona M.J."/>
            <person name="Serra M."/>
            <person name="Gomez A."/>
        </authorList>
    </citation>
    <scope>NUCLEOTIDE SEQUENCE [LARGE SCALE GENOMIC DNA]</scope>
    <source>
        <strain evidence="2">HYR1</strain>
    </source>
</reference>
<dbReference type="EMBL" id="REGN01003243">
    <property type="protein sequence ID" value="RNA23661.1"/>
    <property type="molecule type" value="Genomic_DNA"/>
</dbReference>